<dbReference type="Proteomes" id="UP000693970">
    <property type="component" value="Unassembled WGS sequence"/>
</dbReference>
<gene>
    <name evidence="1" type="ORF">IV203_021942</name>
</gene>
<evidence type="ECO:0000313" key="2">
    <source>
        <dbReference type="Proteomes" id="UP000693970"/>
    </source>
</evidence>
<proteinExistence type="predicted"/>
<dbReference type="EMBL" id="JAGRRH010000023">
    <property type="protein sequence ID" value="KAG7343934.1"/>
    <property type="molecule type" value="Genomic_DNA"/>
</dbReference>
<evidence type="ECO:0000313" key="1">
    <source>
        <dbReference type="EMBL" id="KAG7343934.1"/>
    </source>
</evidence>
<name>A0A9K3PGD6_9STRA</name>
<keyword evidence="2" id="KW-1185">Reference proteome</keyword>
<reference evidence="1" key="2">
    <citation type="submission" date="2021-04" db="EMBL/GenBank/DDBJ databases">
        <authorList>
            <person name="Podell S."/>
        </authorList>
    </citation>
    <scope>NUCLEOTIDE SEQUENCE</scope>
    <source>
        <strain evidence="1">Hildebrandi</strain>
    </source>
</reference>
<organism evidence="1 2">
    <name type="scientific">Nitzschia inconspicua</name>
    <dbReference type="NCBI Taxonomy" id="303405"/>
    <lineage>
        <taxon>Eukaryota</taxon>
        <taxon>Sar</taxon>
        <taxon>Stramenopiles</taxon>
        <taxon>Ochrophyta</taxon>
        <taxon>Bacillariophyta</taxon>
        <taxon>Bacillariophyceae</taxon>
        <taxon>Bacillariophycidae</taxon>
        <taxon>Bacillariales</taxon>
        <taxon>Bacillariaceae</taxon>
        <taxon>Nitzschia</taxon>
    </lineage>
</organism>
<reference evidence="1" key="1">
    <citation type="journal article" date="2021" name="Sci. Rep.">
        <title>Diploid genomic architecture of Nitzschia inconspicua, an elite biomass production diatom.</title>
        <authorList>
            <person name="Oliver A."/>
            <person name="Podell S."/>
            <person name="Pinowska A."/>
            <person name="Traller J.C."/>
            <person name="Smith S.R."/>
            <person name="McClure R."/>
            <person name="Beliaev A."/>
            <person name="Bohutskyi P."/>
            <person name="Hill E.A."/>
            <person name="Rabines A."/>
            <person name="Zheng H."/>
            <person name="Allen L.Z."/>
            <person name="Kuo A."/>
            <person name="Grigoriev I.V."/>
            <person name="Allen A.E."/>
            <person name="Hazlebeck D."/>
            <person name="Allen E.E."/>
        </authorList>
    </citation>
    <scope>NUCLEOTIDE SEQUENCE</scope>
    <source>
        <strain evidence="1">Hildebrandi</strain>
    </source>
</reference>
<accession>A0A9K3PGD6</accession>
<comment type="caution">
    <text evidence="1">The sequence shown here is derived from an EMBL/GenBank/DDBJ whole genome shotgun (WGS) entry which is preliminary data.</text>
</comment>
<sequence length="161" mass="18586">MMEETLVGSCSYAKTRGACRSVEYVVSEPGPFFRRDLVPDSHQATVTFTSTTNGRGQDLCTMTWKVTFETLRFQSLYQAFSLFTIVTAARTVAEAVCLPQMLTLQTTLVMTNNASSDKPWIEARREWLELLWDRVEGCHYRRLFRLGTFCQKEQEKLERAY</sequence>
<protein>
    <submittedName>
        <fullName evidence="1">Uncharacterized protein</fullName>
    </submittedName>
</protein>
<dbReference type="AlphaFoldDB" id="A0A9K3PGD6"/>